<dbReference type="CDD" id="cd01335">
    <property type="entry name" value="Radical_SAM"/>
    <property type="match status" value="1"/>
</dbReference>
<gene>
    <name evidence="12" type="ORF">SAMN04489757_11119</name>
</gene>
<dbReference type="STRING" id="1527.SAMN04489757_11119"/>
<dbReference type="GO" id="GO:0016829">
    <property type="term" value="F:lyase activity"/>
    <property type="evidence" value="ECO:0007669"/>
    <property type="project" value="UniProtKB-KW"/>
</dbReference>
<evidence type="ECO:0000256" key="10">
    <source>
        <dbReference type="RuleBase" id="RU362053"/>
    </source>
</evidence>
<dbReference type="AlphaFoldDB" id="A0A1I5EVH5"/>
<keyword evidence="7 10" id="KW-0560">Oxidoreductase</keyword>
<dbReference type="PROSITE" id="PS51918">
    <property type="entry name" value="RADICAL_SAM"/>
    <property type="match status" value="1"/>
</dbReference>
<comment type="subcellular location">
    <subcellularLocation>
        <location evidence="10">Cytoplasm</location>
    </subcellularLocation>
</comment>
<dbReference type="EC" id="1.97.1.4" evidence="10"/>
<accession>A0A1I5EVH5</accession>
<reference evidence="12 13" key="1">
    <citation type="submission" date="2016-10" db="EMBL/GenBank/DDBJ databases">
        <authorList>
            <person name="de Groot N.N."/>
        </authorList>
    </citation>
    <scope>NUCLEOTIDE SEQUENCE [LARGE SCALE GENOMIC DNA]</scope>
    <source>
        <strain evidence="12 13">DSM 1283</strain>
    </source>
</reference>
<dbReference type="EMBL" id="FOWD01000011">
    <property type="protein sequence ID" value="SFO15447.1"/>
    <property type="molecule type" value="Genomic_DNA"/>
</dbReference>
<dbReference type="SFLD" id="SFLDG01066">
    <property type="entry name" value="organic_radical-activating_enz"/>
    <property type="match status" value="1"/>
</dbReference>
<proteinExistence type="inferred from homology"/>
<dbReference type="GO" id="GO:0005737">
    <property type="term" value="C:cytoplasm"/>
    <property type="evidence" value="ECO:0007669"/>
    <property type="project" value="UniProtKB-SubCell"/>
</dbReference>
<feature type="domain" description="Radical SAM core" evidence="11">
    <location>
        <begin position="20"/>
        <end position="244"/>
    </location>
</feature>
<dbReference type="InterPro" id="IPR001989">
    <property type="entry name" value="Radical_activat_CS"/>
</dbReference>
<keyword evidence="12" id="KW-0670">Pyruvate</keyword>
<dbReference type="GO" id="GO:0043365">
    <property type="term" value="F:[formate-C-acetyltransferase]-activating enzyme activity"/>
    <property type="evidence" value="ECO:0007669"/>
    <property type="project" value="UniProtKB-UniRule"/>
</dbReference>
<keyword evidence="13" id="KW-1185">Reference proteome</keyword>
<evidence type="ECO:0000256" key="8">
    <source>
        <dbReference type="ARBA" id="ARBA00023004"/>
    </source>
</evidence>
<dbReference type="InterPro" id="IPR058240">
    <property type="entry name" value="rSAM_sf"/>
</dbReference>
<dbReference type="SUPFAM" id="SSF102114">
    <property type="entry name" value="Radical SAM enzymes"/>
    <property type="match status" value="1"/>
</dbReference>
<evidence type="ECO:0000256" key="9">
    <source>
        <dbReference type="ARBA" id="ARBA00023014"/>
    </source>
</evidence>
<comment type="similarity">
    <text evidence="2 10">Belongs to the organic radical-activating enzymes family.</text>
</comment>
<evidence type="ECO:0000259" key="11">
    <source>
        <dbReference type="PROSITE" id="PS51918"/>
    </source>
</evidence>
<evidence type="ECO:0000313" key="13">
    <source>
        <dbReference type="Proteomes" id="UP000198806"/>
    </source>
</evidence>
<keyword evidence="10" id="KW-0963">Cytoplasm</keyword>
<dbReference type="SFLD" id="SFLDS00029">
    <property type="entry name" value="Radical_SAM"/>
    <property type="match status" value="1"/>
</dbReference>
<dbReference type="Pfam" id="PF04055">
    <property type="entry name" value="Radical_SAM"/>
    <property type="match status" value="1"/>
</dbReference>
<evidence type="ECO:0000256" key="3">
    <source>
        <dbReference type="ARBA" id="ARBA00021356"/>
    </source>
</evidence>
<dbReference type="PIRSF" id="PIRSF000371">
    <property type="entry name" value="PFL_act_enz"/>
    <property type="match status" value="1"/>
</dbReference>
<evidence type="ECO:0000256" key="5">
    <source>
        <dbReference type="ARBA" id="ARBA00022691"/>
    </source>
</evidence>
<keyword evidence="12" id="KW-0456">Lyase</keyword>
<dbReference type="GO" id="GO:0046872">
    <property type="term" value="F:metal ion binding"/>
    <property type="evidence" value="ECO:0007669"/>
    <property type="project" value="UniProtKB-UniRule"/>
</dbReference>
<comment type="cofactor">
    <cofactor evidence="10">
        <name>[4Fe-4S] cluster</name>
        <dbReference type="ChEBI" id="CHEBI:49883"/>
    </cofactor>
    <text evidence="10">Binds 1 [4Fe-4S] cluster. The cluster is coordinated with 3 cysteines and an exchangeable S-adenosyl-L-methionine.</text>
</comment>
<dbReference type="PANTHER" id="PTHR30352:SF5">
    <property type="entry name" value="PYRUVATE FORMATE-LYASE 1-ACTIVATING ENZYME"/>
    <property type="match status" value="1"/>
</dbReference>
<keyword evidence="6 10" id="KW-0479">Metal-binding</keyword>
<dbReference type="InterPro" id="IPR013785">
    <property type="entry name" value="Aldolase_TIM"/>
</dbReference>
<evidence type="ECO:0000256" key="2">
    <source>
        <dbReference type="ARBA" id="ARBA00009777"/>
    </source>
</evidence>
<evidence type="ECO:0000256" key="6">
    <source>
        <dbReference type="ARBA" id="ARBA00022723"/>
    </source>
</evidence>
<evidence type="ECO:0000256" key="1">
    <source>
        <dbReference type="ARBA" id="ARBA00003141"/>
    </source>
</evidence>
<keyword evidence="5 10" id="KW-0949">S-adenosyl-L-methionine</keyword>
<dbReference type="PANTHER" id="PTHR30352">
    <property type="entry name" value="PYRUVATE FORMATE-LYASE-ACTIVATING ENZYME"/>
    <property type="match status" value="1"/>
</dbReference>
<keyword evidence="4 10" id="KW-0004">4Fe-4S</keyword>
<dbReference type="InterPro" id="IPR034457">
    <property type="entry name" value="Organic_radical-activating"/>
</dbReference>
<dbReference type="Gene3D" id="3.20.20.70">
    <property type="entry name" value="Aldolase class I"/>
    <property type="match status" value="1"/>
</dbReference>
<dbReference type="PROSITE" id="PS01087">
    <property type="entry name" value="RADICAL_ACTIVATING"/>
    <property type="match status" value="1"/>
</dbReference>
<dbReference type="InterPro" id="IPR012839">
    <property type="entry name" value="Organic_radical_activase"/>
</dbReference>
<evidence type="ECO:0000256" key="7">
    <source>
        <dbReference type="ARBA" id="ARBA00023002"/>
    </source>
</evidence>
<dbReference type="InterPro" id="IPR006638">
    <property type="entry name" value="Elp3/MiaA/NifB-like_rSAM"/>
</dbReference>
<protein>
    <recommendedName>
        <fullName evidence="3 10">Pyruvate formate-lyase-activating enzyme</fullName>
        <ecNumber evidence="10">1.97.1.4</ecNumber>
    </recommendedName>
</protein>
<dbReference type="Proteomes" id="UP000198806">
    <property type="component" value="Unassembled WGS sequence"/>
</dbReference>
<evidence type="ECO:0000256" key="4">
    <source>
        <dbReference type="ARBA" id="ARBA00022485"/>
    </source>
</evidence>
<dbReference type="SMART" id="SM00729">
    <property type="entry name" value="Elp3"/>
    <property type="match status" value="1"/>
</dbReference>
<keyword evidence="8 10" id="KW-0408">Iron</keyword>
<dbReference type="NCBIfam" id="TIGR02493">
    <property type="entry name" value="PFLA"/>
    <property type="match status" value="1"/>
</dbReference>
<evidence type="ECO:0000313" key="12">
    <source>
        <dbReference type="EMBL" id="SFO15447.1"/>
    </source>
</evidence>
<dbReference type="GO" id="GO:0051539">
    <property type="term" value="F:4 iron, 4 sulfur cluster binding"/>
    <property type="evidence" value="ECO:0007669"/>
    <property type="project" value="UniProtKB-UniRule"/>
</dbReference>
<comment type="catalytic activity">
    <reaction evidence="10">
        <text>glycyl-[formate C-acetyltransferase] + reduced [flavodoxin] + S-adenosyl-L-methionine = glycin-2-yl radical-[formate C-acetyltransferase] + semiquinone [flavodoxin] + 5'-deoxyadenosine + L-methionine + H(+)</text>
        <dbReference type="Rhea" id="RHEA:19225"/>
        <dbReference type="Rhea" id="RHEA-COMP:10622"/>
        <dbReference type="Rhea" id="RHEA-COMP:12190"/>
        <dbReference type="Rhea" id="RHEA-COMP:12191"/>
        <dbReference type="Rhea" id="RHEA-COMP:14480"/>
        <dbReference type="ChEBI" id="CHEBI:15378"/>
        <dbReference type="ChEBI" id="CHEBI:17319"/>
        <dbReference type="ChEBI" id="CHEBI:29947"/>
        <dbReference type="ChEBI" id="CHEBI:32722"/>
        <dbReference type="ChEBI" id="CHEBI:57618"/>
        <dbReference type="ChEBI" id="CHEBI:57844"/>
        <dbReference type="ChEBI" id="CHEBI:59789"/>
        <dbReference type="ChEBI" id="CHEBI:140311"/>
        <dbReference type="EC" id="1.97.1.4"/>
    </reaction>
</comment>
<organism evidence="12 13">
    <name type="scientific">Anaerocolumna aminovalerica</name>
    <dbReference type="NCBI Taxonomy" id="1527"/>
    <lineage>
        <taxon>Bacteria</taxon>
        <taxon>Bacillati</taxon>
        <taxon>Bacillota</taxon>
        <taxon>Clostridia</taxon>
        <taxon>Lachnospirales</taxon>
        <taxon>Lachnospiraceae</taxon>
        <taxon>Anaerocolumna</taxon>
    </lineage>
</organism>
<comment type="function">
    <text evidence="1 10">Activation of pyruvate formate-lyase under anaerobic conditions by generation of an organic free radical, using S-adenosylmethionine and reduced flavodoxin as cosubstrates to produce 5'-deoxy-adenosine.</text>
</comment>
<keyword evidence="9 10" id="KW-0411">Iron-sulfur</keyword>
<dbReference type="RefSeq" id="WP_091685906.1">
    <property type="nucleotide sequence ID" value="NZ_BAABFM010000085.1"/>
</dbReference>
<dbReference type="InterPro" id="IPR007197">
    <property type="entry name" value="rSAM"/>
</dbReference>
<name>A0A1I5EVH5_9FIRM</name>
<dbReference type="OrthoDB" id="9782387at2"/>
<dbReference type="InterPro" id="IPR012838">
    <property type="entry name" value="PFL1_activating"/>
</dbReference>
<sequence length="250" mass="28573">MMKDNKIIGRIHSLESCGTVDGPGIRFVVFMQGCVLRCRYCHNPDTWEINKGKEYTPQELMAEIRKYKSYMKFSGGGVTFTGGEPLVQADFVAEVSKMCKEEGISVAIDTSGFIWNSAVQRALDYTDIILLDIKNFDPMVYKEVAGVPLDPTLRLMDYLREKDINTWIRYVLVPNLTDNLESIEELSKYLAEYSNVSKIELLGFHKMGEYKWEELGLEYTLSDTKEPAKEMLIQVKEIFDRSGKNVSLNS</sequence>